<keyword evidence="2" id="KW-1185">Reference proteome</keyword>
<name>A0A8X6GJT2_TRICU</name>
<proteinExistence type="predicted"/>
<dbReference type="OrthoDB" id="6421931at2759"/>
<gene>
    <name evidence="1" type="primary">aacs_6</name>
    <name evidence="1" type="ORF">TNCT_390081</name>
</gene>
<evidence type="ECO:0000313" key="1">
    <source>
        <dbReference type="EMBL" id="GFR06106.1"/>
    </source>
</evidence>
<sequence>MDIRILDEKGNPVIGERGDVVLANPYPALPVSILDDENKEKVNELYLERYPGYWSFGDEGWQNPVTKGFIVFGR</sequence>
<feature type="non-terminal residue" evidence="1">
    <location>
        <position position="1"/>
    </location>
</feature>
<reference evidence="1" key="1">
    <citation type="submission" date="2020-07" db="EMBL/GenBank/DDBJ databases">
        <title>Multicomponent nature underlies the extraordinary mechanical properties of spider dragline silk.</title>
        <authorList>
            <person name="Kono N."/>
            <person name="Nakamura H."/>
            <person name="Mori M."/>
            <person name="Yoshida Y."/>
            <person name="Ohtoshi R."/>
            <person name="Malay A.D."/>
            <person name="Moran D.A.P."/>
            <person name="Tomita M."/>
            <person name="Numata K."/>
            <person name="Arakawa K."/>
        </authorList>
    </citation>
    <scope>NUCLEOTIDE SEQUENCE</scope>
</reference>
<organism evidence="1 2">
    <name type="scientific">Trichonephila clavata</name>
    <name type="common">Joro spider</name>
    <name type="synonym">Nephila clavata</name>
    <dbReference type="NCBI Taxonomy" id="2740835"/>
    <lineage>
        <taxon>Eukaryota</taxon>
        <taxon>Metazoa</taxon>
        <taxon>Ecdysozoa</taxon>
        <taxon>Arthropoda</taxon>
        <taxon>Chelicerata</taxon>
        <taxon>Arachnida</taxon>
        <taxon>Araneae</taxon>
        <taxon>Araneomorphae</taxon>
        <taxon>Entelegynae</taxon>
        <taxon>Araneoidea</taxon>
        <taxon>Nephilidae</taxon>
        <taxon>Trichonephila</taxon>
    </lineage>
</organism>
<dbReference type="InterPro" id="IPR042099">
    <property type="entry name" value="ANL_N_sf"/>
</dbReference>
<dbReference type="AlphaFoldDB" id="A0A8X6GJT2"/>
<dbReference type="EMBL" id="BMAO01006110">
    <property type="protein sequence ID" value="GFR06106.1"/>
    <property type="molecule type" value="Genomic_DNA"/>
</dbReference>
<evidence type="ECO:0000313" key="2">
    <source>
        <dbReference type="Proteomes" id="UP000887116"/>
    </source>
</evidence>
<comment type="caution">
    <text evidence="1">The sequence shown here is derived from an EMBL/GenBank/DDBJ whole genome shotgun (WGS) entry which is preliminary data.</text>
</comment>
<dbReference type="Proteomes" id="UP000887116">
    <property type="component" value="Unassembled WGS sequence"/>
</dbReference>
<accession>A0A8X6GJT2</accession>
<dbReference type="Gene3D" id="3.40.50.12780">
    <property type="entry name" value="N-terminal domain of ligase-like"/>
    <property type="match status" value="1"/>
</dbReference>
<protein>
    <submittedName>
        <fullName evidence="1">Acetoacetyl-CoA synthetase</fullName>
    </submittedName>
</protein>